<protein>
    <submittedName>
        <fullName evidence="2">Uncharacterized protein</fullName>
    </submittedName>
</protein>
<feature type="region of interest" description="Disordered" evidence="1">
    <location>
        <begin position="1"/>
        <end position="70"/>
    </location>
</feature>
<feature type="compositionally biased region" description="Polar residues" evidence="1">
    <location>
        <begin position="39"/>
        <end position="55"/>
    </location>
</feature>
<dbReference type="EMBL" id="OW240915">
    <property type="protein sequence ID" value="CAH2283695.1"/>
    <property type="molecule type" value="Genomic_DNA"/>
</dbReference>
<dbReference type="Proteomes" id="UP001295444">
    <property type="component" value="Chromosome 04"/>
</dbReference>
<gene>
    <name evidence="2" type="ORF">PECUL_23A030244</name>
</gene>
<sequence length="91" mass="10280">MGRTKRAQMTPSMPRTQGNSSHPSIRSYLHTPGDFLSQEEASNMAPSSLSSTLSEEYQRTESGWPAPQTPDWYILFTSLPKKEDFQSLLDE</sequence>
<dbReference type="AlphaFoldDB" id="A0AAD1W532"/>
<organism evidence="2 3">
    <name type="scientific">Pelobates cultripes</name>
    <name type="common">Western spadefoot toad</name>
    <dbReference type="NCBI Taxonomy" id="61616"/>
    <lineage>
        <taxon>Eukaryota</taxon>
        <taxon>Metazoa</taxon>
        <taxon>Chordata</taxon>
        <taxon>Craniata</taxon>
        <taxon>Vertebrata</taxon>
        <taxon>Euteleostomi</taxon>
        <taxon>Amphibia</taxon>
        <taxon>Batrachia</taxon>
        <taxon>Anura</taxon>
        <taxon>Pelobatoidea</taxon>
        <taxon>Pelobatidae</taxon>
        <taxon>Pelobates</taxon>
    </lineage>
</organism>
<feature type="compositionally biased region" description="Polar residues" evidence="1">
    <location>
        <begin position="7"/>
        <end position="24"/>
    </location>
</feature>
<keyword evidence="3" id="KW-1185">Reference proteome</keyword>
<evidence type="ECO:0000313" key="3">
    <source>
        <dbReference type="Proteomes" id="UP001295444"/>
    </source>
</evidence>
<feature type="non-terminal residue" evidence="2">
    <location>
        <position position="91"/>
    </location>
</feature>
<evidence type="ECO:0000256" key="1">
    <source>
        <dbReference type="SAM" id="MobiDB-lite"/>
    </source>
</evidence>
<reference evidence="2" key="1">
    <citation type="submission" date="2022-03" db="EMBL/GenBank/DDBJ databases">
        <authorList>
            <person name="Alioto T."/>
            <person name="Alioto T."/>
            <person name="Gomez Garrido J."/>
        </authorList>
    </citation>
    <scope>NUCLEOTIDE SEQUENCE</scope>
</reference>
<proteinExistence type="predicted"/>
<evidence type="ECO:0000313" key="2">
    <source>
        <dbReference type="EMBL" id="CAH2283695.1"/>
    </source>
</evidence>
<accession>A0AAD1W532</accession>
<name>A0AAD1W532_PELCU</name>